<dbReference type="Pfam" id="PF13408">
    <property type="entry name" value="Zn_ribbon_recom"/>
    <property type="match status" value="1"/>
</dbReference>
<evidence type="ECO:0000259" key="3">
    <source>
        <dbReference type="Pfam" id="PF13408"/>
    </source>
</evidence>
<organism evidence="4 5">
    <name type="scientific">Paraburkholderia sabiae</name>
    <dbReference type="NCBI Taxonomy" id="273251"/>
    <lineage>
        <taxon>Bacteria</taxon>
        <taxon>Pseudomonadati</taxon>
        <taxon>Pseudomonadota</taxon>
        <taxon>Betaproteobacteria</taxon>
        <taxon>Burkholderiales</taxon>
        <taxon>Burkholderiaceae</taxon>
        <taxon>Paraburkholderia</taxon>
    </lineage>
</organism>
<evidence type="ECO:0000259" key="1">
    <source>
        <dbReference type="Pfam" id="PF07508"/>
    </source>
</evidence>
<feature type="domain" description="Recombinase" evidence="1">
    <location>
        <begin position="19"/>
        <end position="90"/>
    </location>
</feature>
<protein>
    <submittedName>
        <fullName evidence="4">Helix-turn-helix domain-containing protein</fullName>
    </submittedName>
</protein>
<dbReference type="PANTHER" id="PTHR30461:SF23">
    <property type="entry name" value="DNA RECOMBINASE-RELATED"/>
    <property type="match status" value="1"/>
</dbReference>
<accession>A0ABU9QU16</accession>
<reference evidence="4 5" key="1">
    <citation type="submission" date="2024-01" db="EMBL/GenBank/DDBJ databases">
        <title>The diversity of rhizobia nodulating Mimosa spp. in eleven states of Brazil covering several biomes is determined by host plant, location, and edaphic factors.</title>
        <authorList>
            <person name="Rouws L."/>
            <person name="Barauna A."/>
            <person name="Beukes C."/>
            <person name="De Faria S.M."/>
            <person name="Gross E."/>
            <person name="Dos Reis Junior F.B."/>
            <person name="Simon M."/>
            <person name="Maluk M."/>
            <person name="Odee D.W."/>
            <person name="Kenicer G."/>
            <person name="Young J.P.W."/>
            <person name="Reis V.M."/>
            <person name="Zilli J."/>
            <person name="James E.K."/>
        </authorList>
    </citation>
    <scope>NUCLEOTIDE SEQUENCE [LARGE SCALE GENOMIC DNA]</scope>
    <source>
        <strain evidence="4 5">JPY77</strain>
    </source>
</reference>
<dbReference type="InterPro" id="IPR050639">
    <property type="entry name" value="SSR_resolvase"/>
</dbReference>
<name>A0ABU9QU16_9BURK</name>
<dbReference type="PANTHER" id="PTHR30461">
    <property type="entry name" value="DNA-INVERTASE FROM LAMBDOID PROPHAGE"/>
    <property type="match status" value="1"/>
</dbReference>
<evidence type="ECO:0000313" key="5">
    <source>
        <dbReference type="Proteomes" id="UP001494588"/>
    </source>
</evidence>
<dbReference type="InterPro" id="IPR041657">
    <property type="entry name" value="HTH_17"/>
</dbReference>
<feature type="non-terminal residue" evidence="4">
    <location>
        <position position="437"/>
    </location>
</feature>
<dbReference type="InterPro" id="IPR025827">
    <property type="entry name" value="Zn_ribbon_recom_dom"/>
</dbReference>
<dbReference type="EMBL" id="JAZHGC010000158">
    <property type="protein sequence ID" value="MEM5292643.1"/>
    <property type="molecule type" value="Genomic_DNA"/>
</dbReference>
<evidence type="ECO:0000313" key="4">
    <source>
        <dbReference type="EMBL" id="MEM5292643.1"/>
    </source>
</evidence>
<feature type="non-terminal residue" evidence="4">
    <location>
        <position position="1"/>
    </location>
</feature>
<dbReference type="RefSeq" id="WP_342965524.1">
    <property type="nucleotide sequence ID" value="NZ_JAZHGC010000158.1"/>
</dbReference>
<dbReference type="Proteomes" id="UP001494588">
    <property type="component" value="Unassembled WGS sequence"/>
</dbReference>
<dbReference type="Gene3D" id="3.90.1750.20">
    <property type="entry name" value="Putative Large Serine Recombinase, Chain B, Domain 2"/>
    <property type="match status" value="1"/>
</dbReference>
<dbReference type="Pfam" id="PF07508">
    <property type="entry name" value="Recombinase"/>
    <property type="match status" value="1"/>
</dbReference>
<dbReference type="InterPro" id="IPR038109">
    <property type="entry name" value="DNA_bind_recomb_sf"/>
</dbReference>
<evidence type="ECO:0000259" key="2">
    <source>
        <dbReference type="Pfam" id="PF12728"/>
    </source>
</evidence>
<dbReference type="InterPro" id="IPR011109">
    <property type="entry name" value="DNA_bind_recombinase_dom"/>
</dbReference>
<sequence>PAVNYGPDGRHIVWKLPVYNTLLHILTNPTYGGAYAFGKTRTIARIVNGRKRVFAGNPLQREKWQALIIEHHAGYISWDEYEANRKLITNNANMKGNMVRGAVKRGSSLLAGLLRCGHCGRKLHVAYSGTKGTVARYNCQGSMINHGGPRCISFGAVRVDQRVTEEVLRQLQPLGIRASLEAIERARTEQDERVRHKELALEQARYEAARARRQYDAIDPENRLVAAELERRWNETLKTQAQIQTELDLLREQSSRALSVGARDELLRLGEDLPRLWHHPASSVEIKKRILRTVVKEIVATKQDDTIRALVHWQGGDHTEIVFEKSHTGEHRWATDVATIDIVRALARTLADQGVAAVINRLGKRTAKGHTWTAARICTLRRDHRIPAYREGERQERRELTVTEVATLLGISAPTVIRLIRVGRLPASQACLGAPWI</sequence>
<keyword evidence="5" id="KW-1185">Reference proteome</keyword>
<feature type="domain" description="Helix-turn-helix" evidence="2">
    <location>
        <begin position="400"/>
        <end position="434"/>
    </location>
</feature>
<gene>
    <name evidence="4" type="ORF">V4C55_44400</name>
</gene>
<dbReference type="Pfam" id="PF12728">
    <property type="entry name" value="HTH_17"/>
    <property type="match status" value="1"/>
</dbReference>
<comment type="caution">
    <text evidence="4">The sequence shown here is derived from an EMBL/GenBank/DDBJ whole genome shotgun (WGS) entry which is preliminary data.</text>
</comment>
<feature type="domain" description="Recombinase zinc beta ribbon" evidence="3">
    <location>
        <begin position="109"/>
        <end position="166"/>
    </location>
</feature>
<proteinExistence type="predicted"/>